<comment type="caution">
    <text evidence="1">The sequence shown here is derived from an EMBL/GenBank/DDBJ whole genome shotgun (WGS) entry which is preliminary data.</text>
</comment>
<dbReference type="AlphaFoldDB" id="A0A327SZ43"/>
<dbReference type="PROSITE" id="PS51257">
    <property type="entry name" value="PROKAR_LIPOPROTEIN"/>
    <property type="match status" value="1"/>
</dbReference>
<evidence type="ECO:0000313" key="1">
    <source>
        <dbReference type="EMBL" id="RAJ34271.1"/>
    </source>
</evidence>
<dbReference type="Proteomes" id="UP000249754">
    <property type="component" value="Unassembled WGS sequence"/>
</dbReference>
<protein>
    <recommendedName>
        <fullName evidence="3">DUF4374 domain-containing protein</fullName>
    </recommendedName>
</protein>
<evidence type="ECO:0008006" key="3">
    <source>
        <dbReference type="Google" id="ProtNLM"/>
    </source>
</evidence>
<dbReference type="STRING" id="188932.AY601_4193"/>
<organism evidence="1 2">
    <name type="scientific">Pedobacter cryoconitis</name>
    <dbReference type="NCBI Taxonomy" id="188932"/>
    <lineage>
        <taxon>Bacteria</taxon>
        <taxon>Pseudomonadati</taxon>
        <taxon>Bacteroidota</taxon>
        <taxon>Sphingobacteriia</taxon>
        <taxon>Sphingobacteriales</taxon>
        <taxon>Sphingobacteriaceae</taxon>
        <taxon>Pedobacter</taxon>
    </lineage>
</organism>
<dbReference type="EMBL" id="QLLR01000003">
    <property type="protein sequence ID" value="RAJ34271.1"/>
    <property type="molecule type" value="Genomic_DNA"/>
</dbReference>
<sequence length="402" mass="45607">MASKSIDVNRYLPGNFRLLFLFIFLVICACDGHKGKDGFNFGLIVYDQEKNVTRFMPVYSMQAGKAEAKGIDVPGMTIAVYDHCYLLMDKSDQSFLKYRATAEGLVLEQSIDMKAIPWEPYSGWVNWVNDHTILLGSVVDEQFRYIEIDLKEMKVLRNGLLAVPPAPKGVNYTGMSAQLVKDKLFIFYTYQKGFMREHVNPPDGSIYTAVFNFPGLEFQNSFQDNRTTWPGSYNIWSSNSLVLNDTVYVLGQPGGRTGNHPTAPSAILRLNKGAQTFDPGYLFKLGSHGAQEAYTLYNLGHGLAVTRIVESSVISQFDDYMLKRISRYELLDLRRQKKINLRLPPVLLDFIMDVTADESFAYLSVYQENDKSQIWIYNLRSGILKRGAEVNGQIIRIDKLAD</sequence>
<proteinExistence type="predicted"/>
<name>A0A327SZ43_9SPHI</name>
<evidence type="ECO:0000313" key="2">
    <source>
        <dbReference type="Proteomes" id="UP000249754"/>
    </source>
</evidence>
<accession>A0A327SZ43</accession>
<gene>
    <name evidence="1" type="ORF">LY11_01163</name>
</gene>
<reference evidence="1 2" key="1">
    <citation type="submission" date="2018-06" db="EMBL/GenBank/DDBJ databases">
        <title>Genomic Encyclopedia of Archaeal and Bacterial Type Strains, Phase II (KMG-II): from individual species to whole genera.</title>
        <authorList>
            <person name="Goeker M."/>
        </authorList>
    </citation>
    <scope>NUCLEOTIDE SEQUENCE [LARGE SCALE GENOMIC DNA]</scope>
    <source>
        <strain evidence="1 2">DSM 14825</strain>
    </source>
</reference>